<dbReference type="AlphaFoldDB" id="A0A2P2IN20"/>
<proteinExistence type="predicted"/>
<dbReference type="GO" id="GO:0030150">
    <property type="term" value="P:protein import into mitochondrial matrix"/>
    <property type="evidence" value="ECO:0007669"/>
    <property type="project" value="TreeGrafter"/>
</dbReference>
<reference evidence="7" key="1">
    <citation type="submission" date="2018-02" db="EMBL/GenBank/DDBJ databases">
        <title>Rhizophora mucronata_Transcriptome.</title>
        <authorList>
            <person name="Meera S.P."/>
            <person name="Sreeshan A."/>
            <person name="Augustine A."/>
        </authorList>
    </citation>
    <scope>NUCLEOTIDE SEQUENCE</scope>
    <source>
        <tissue evidence="7">Leaf</tissue>
    </source>
</reference>
<dbReference type="EMBL" id="GGEC01002141">
    <property type="protein sequence ID" value="MBW82624.1"/>
    <property type="molecule type" value="Transcribed_RNA"/>
</dbReference>
<dbReference type="PANTHER" id="PTHR20922">
    <property type="entry name" value="DNL-TYPE ZINC FINGER PROTEIN"/>
    <property type="match status" value="1"/>
</dbReference>
<protein>
    <recommendedName>
        <fullName evidence="6">DNL-type domain-containing protein</fullName>
    </recommendedName>
</protein>
<keyword evidence="1" id="KW-0479">Metal-binding</keyword>
<dbReference type="PANTHER" id="PTHR20922:SF13">
    <property type="entry name" value="DNL-TYPE ZINC FINGER PROTEIN"/>
    <property type="match status" value="1"/>
</dbReference>
<accession>A0A2P2IN20</accession>
<dbReference type="InterPro" id="IPR007853">
    <property type="entry name" value="Znf_DNL-typ"/>
</dbReference>
<dbReference type="GO" id="GO:0051087">
    <property type="term" value="F:protein-folding chaperone binding"/>
    <property type="evidence" value="ECO:0007669"/>
    <property type="project" value="TreeGrafter"/>
</dbReference>
<sequence>MAAIRKLLLVRRALSAVSCDQACASLLDKEPTGQLLPYASLIFTRADFCRRRFQTQANPVAQGNNELENNESDCSKHGIDPVNTASQINSSGSAALKVSATSNLKMSSRHDTAMIFTCKVCETRSIKTICRQSYEKGVVVAHCSGCNNLHLIADRLGLFGEPGSVEEFLAGRGEEVKKGSIETLNLTLDDLAGKKVLKD</sequence>
<evidence type="ECO:0000256" key="3">
    <source>
        <dbReference type="ARBA" id="ARBA00022833"/>
    </source>
</evidence>
<evidence type="ECO:0000313" key="7">
    <source>
        <dbReference type="EMBL" id="MBW82624.1"/>
    </source>
</evidence>
<feature type="domain" description="DNL-type" evidence="6">
    <location>
        <begin position="107"/>
        <end position="199"/>
    </location>
</feature>
<keyword evidence="3" id="KW-0862">Zinc</keyword>
<keyword evidence="2 4" id="KW-0863">Zinc-finger</keyword>
<dbReference type="GO" id="GO:0005739">
    <property type="term" value="C:mitochondrion"/>
    <property type="evidence" value="ECO:0007669"/>
    <property type="project" value="TreeGrafter"/>
</dbReference>
<dbReference type="GO" id="GO:0050821">
    <property type="term" value="P:protein stabilization"/>
    <property type="evidence" value="ECO:0007669"/>
    <property type="project" value="TreeGrafter"/>
</dbReference>
<name>A0A2P2IN20_RHIMU</name>
<evidence type="ECO:0000256" key="5">
    <source>
        <dbReference type="SAM" id="SignalP"/>
    </source>
</evidence>
<feature type="signal peptide" evidence="5">
    <location>
        <begin position="1"/>
        <end position="24"/>
    </location>
</feature>
<dbReference type="InterPro" id="IPR024158">
    <property type="entry name" value="Mt_import_TIM15"/>
</dbReference>
<evidence type="ECO:0000256" key="2">
    <source>
        <dbReference type="ARBA" id="ARBA00022771"/>
    </source>
</evidence>
<feature type="chain" id="PRO_5015122110" description="DNL-type domain-containing protein" evidence="5">
    <location>
        <begin position="25"/>
        <end position="199"/>
    </location>
</feature>
<dbReference type="GO" id="GO:0008270">
    <property type="term" value="F:zinc ion binding"/>
    <property type="evidence" value="ECO:0007669"/>
    <property type="project" value="UniProtKB-KW"/>
</dbReference>
<evidence type="ECO:0000256" key="1">
    <source>
        <dbReference type="ARBA" id="ARBA00022723"/>
    </source>
</evidence>
<dbReference type="PROSITE" id="PS51501">
    <property type="entry name" value="ZF_DNL"/>
    <property type="match status" value="1"/>
</dbReference>
<keyword evidence="5" id="KW-0732">Signal</keyword>
<evidence type="ECO:0000256" key="4">
    <source>
        <dbReference type="PROSITE-ProRule" id="PRU00834"/>
    </source>
</evidence>
<evidence type="ECO:0000259" key="6">
    <source>
        <dbReference type="PROSITE" id="PS51501"/>
    </source>
</evidence>
<dbReference type="GO" id="GO:0006457">
    <property type="term" value="P:protein folding"/>
    <property type="evidence" value="ECO:0007669"/>
    <property type="project" value="TreeGrafter"/>
</dbReference>
<organism evidence="7">
    <name type="scientific">Rhizophora mucronata</name>
    <name type="common">Asiatic mangrove</name>
    <dbReference type="NCBI Taxonomy" id="61149"/>
    <lineage>
        <taxon>Eukaryota</taxon>
        <taxon>Viridiplantae</taxon>
        <taxon>Streptophyta</taxon>
        <taxon>Embryophyta</taxon>
        <taxon>Tracheophyta</taxon>
        <taxon>Spermatophyta</taxon>
        <taxon>Magnoliopsida</taxon>
        <taxon>eudicotyledons</taxon>
        <taxon>Gunneridae</taxon>
        <taxon>Pentapetalae</taxon>
        <taxon>rosids</taxon>
        <taxon>fabids</taxon>
        <taxon>Malpighiales</taxon>
        <taxon>Rhizophoraceae</taxon>
        <taxon>Rhizophora</taxon>
    </lineage>
</organism>
<dbReference type="Pfam" id="PF05180">
    <property type="entry name" value="zf-DNL"/>
    <property type="match status" value="1"/>
</dbReference>